<dbReference type="RefSeq" id="WP_144088126.1">
    <property type="nucleotide sequence ID" value="NZ_VMHE01000004.1"/>
</dbReference>
<dbReference type="Pfam" id="PF11009">
    <property type="entry name" value="BrxC"/>
    <property type="match status" value="1"/>
</dbReference>
<dbReference type="EMBL" id="VMHE01000004">
    <property type="protein sequence ID" value="TSJ66519.1"/>
    <property type="molecule type" value="Genomic_DNA"/>
</dbReference>
<organism evidence="1 2">
    <name type="scientific">Allobacillus salarius</name>
    <dbReference type="NCBI Taxonomy" id="1955272"/>
    <lineage>
        <taxon>Bacteria</taxon>
        <taxon>Bacillati</taxon>
        <taxon>Bacillota</taxon>
        <taxon>Bacilli</taxon>
        <taxon>Bacillales</taxon>
        <taxon>Bacillaceae</taxon>
        <taxon>Allobacillus</taxon>
    </lineage>
</organism>
<dbReference type="NCBIfam" id="TIGR04019">
    <property type="entry name" value="B_thiol_YtxJ"/>
    <property type="match status" value="1"/>
</dbReference>
<dbReference type="Proteomes" id="UP000316425">
    <property type="component" value="Unassembled WGS sequence"/>
</dbReference>
<reference evidence="1 2" key="1">
    <citation type="submission" date="2019-07" db="EMBL/GenBank/DDBJ databases">
        <title>Allobacillus sp. nov. SKP isolated from shrimp paste of Euphausiacea.</title>
        <authorList>
            <person name="Kanchanasin P."/>
            <person name="Tanasupawat S."/>
            <person name="Shi W."/>
            <person name="Wu L."/>
            <person name="Ma J."/>
        </authorList>
    </citation>
    <scope>NUCLEOTIDE SEQUENCE [LARGE SCALE GENOMIC DNA]</scope>
    <source>
        <strain evidence="1 2">SKP4-8</strain>
    </source>
</reference>
<dbReference type="InterPro" id="IPR036249">
    <property type="entry name" value="Thioredoxin-like_sf"/>
</dbReference>
<evidence type="ECO:0000313" key="1">
    <source>
        <dbReference type="EMBL" id="TSJ66519.1"/>
    </source>
</evidence>
<sequence length="106" mass="12379">MSYKVLTSEAELNEVLGKDSFLLFKHSLTCPVSADAKEEFEKFTNDSTIPAYMIHVQENRELSNQVAEHYEIKHESPQFFFVKDGAVQYHNSHWHIKYDTLKDVVK</sequence>
<keyword evidence="2" id="KW-1185">Reference proteome</keyword>
<name>A0A556PQ71_9BACI</name>
<dbReference type="OrthoDB" id="677051at2"/>
<dbReference type="Gene3D" id="3.40.30.10">
    <property type="entry name" value="Glutaredoxin"/>
    <property type="match status" value="1"/>
</dbReference>
<evidence type="ECO:0000313" key="2">
    <source>
        <dbReference type="Proteomes" id="UP000316425"/>
    </source>
</evidence>
<comment type="caution">
    <text evidence="1">The sequence shown here is derived from an EMBL/GenBank/DDBJ whole genome shotgun (WGS) entry which is preliminary data.</text>
</comment>
<proteinExistence type="predicted"/>
<accession>A0A556PQ71</accession>
<dbReference type="InterPro" id="IPR022551">
    <property type="entry name" value="BrxC"/>
</dbReference>
<protein>
    <submittedName>
        <fullName evidence="1">Bacillithiol system redox-active protein YtxJ</fullName>
    </submittedName>
</protein>
<dbReference type="SUPFAM" id="SSF52833">
    <property type="entry name" value="Thioredoxin-like"/>
    <property type="match status" value="1"/>
</dbReference>
<gene>
    <name evidence="1" type="primary">ytxJ</name>
    <name evidence="1" type="ORF">FPQ13_04480</name>
</gene>
<dbReference type="AlphaFoldDB" id="A0A556PQ71"/>